<dbReference type="GO" id="GO:0003735">
    <property type="term" value="F:structural constituent of ribosome"/>
    <property type="evidence" value="ECO:0007669"/>
    <property type="project" value="InterPro"/>
</dbReference>
<dbReference type="CTD" id="63931"/>
<dbReference type="Gene3D" id="1.10.287.1480">
    <property type="match status" value="1"/>
</dbReference>
<evidence type="ECO:0000256" key="1">
    <source>
        <dbReference type="ARBA" id="ARBA00009083"/>
    </source>
</evidence>
<evidence type="ECO:0000313" key="6">
    <source>
        <dbReference type="RefSeq" id="XP_004327457.1"/>
    </source>
</evidence>
<organism evidence="5 6">
    <name type="scientific">Tursiops truncatus</name>
    <name type="common">Atlantic bottle-nosed dolphin</name>
    <name type="synonym">Delphinus truncatus</name>
    <dbReference type="NCBI Taxonomy" id="9739"/>
    <lineage>
        <taxon>Eukaryota</taxon>
        <taxon>Metazoa</taxon>
        <taxon>Chordata</taxon>
        <taxon>Craniata</taxon>
        <taxon>Vertebrata</taxon>
        <taxon>Euteleostomi</taxon>
        <taxon>Mammalia</taxon>
        <taxon>Eutheria</taxon>
        <taxon>Laurasiatheria</taxon>
        <taxon>Artiodactyla</taxon>
        <taxon>Whippomorpha</taxon>
        <taxon>Cetacea</taxon>
        <taxon>Odontoceti</taxon>
        <taxon>Delphinidae</taxon>
        <taxon>Tursiops</taxon>
    </lineage>
</organism>
<dbReference type="InParanoid" id="A0A2U3V8G1"/>
<dbReference type="SUPFAM" id="SSF57716">
    <property type="entry name" value="Glucocorticoid receptor-like (DNA-binding domain)"/>
    <property type="match status" value="1"/>
</dbReference>
<dbReference type="FunFam" id="1.10.287.1480:FF:000001">
    <property type="entry name" value="30S ribosomal protein S14"/>
    <property type="match status" value="1"/>
</dbReference>
<dbReference type="Proteomes" id="UP000245320">
    <property type="component" value="Chromosome 1"/>
</dbReference>
<dbReference type="GeneID" id="101321929"/>
<proteinExistence type="inferred from homology"/>
<dbReference type="GO" id="GO:0006412">
    <property type="term" value="P:translation"/>
    <property type="evidence" value="ECO:0007669"/>
    <property type="project" value="InterPro"/>
</dbReference>
<comment type="similarity">
    <text evidence="1">Belongs to the universal ribosomal protein uS14 family.</text>
</comment>
<dbReference type="GO" id="GO:0005763">
    <property type="term" value="C:mitochondrial small ribosomal subunit"/>
    <property type="evidence" value="ECO:0007669"/>
    <property type="project" value="TreeGrafter"/>
</dbReference>
<evidence type="ECO:0000256" key="4">
    <source>
        <dbReference type="ARBA" id="ARBA00083755"/>
    </source>
</evidence>
<keyword evidence="5" id="KW-1185">Reference proteome</keyword>
<dbReference type="FunCoup" id="A0A2U3V8G1">
    <property type="interactions" value="1806"/>
</dbReference>
<evidence type="ECO:0000256" key="2">
    <source>
        <dbReference type="ARBA" id="ARBA00022980"/>
    </source>
</evidence>
<dbReference type="PANTHER" id="PTHR19836">
    <property type="entry name" value="30S RIBOSOMAL PROTEIN S14"/>
    <property type="match status" value="1"/>
</dbReference>
<name>A0A2U3V8G1_TURTR</name>
<dbReference type="Pfam" id="PF00253">
    <property type="entry name" value="Ribosomal_S14"/>
    <property type="match status" value="1"/>
</dbReference>
<dbReference type="NCBIfam" id="NF006477">
    <property type="entry name" value="PRK08881.1"/>
    <property type="match status" value="1"/>
</dbReference>
<reference evidence="6" key="1">
    <citation type="submission" date="2025-08" db="UniProtKB">
        <authorList>
            <consortium name="RefSeq"/>
        </authorList>
    </citation>
    <scope>IDENTIFICATION</scope>
    <source>
        <tissue evidence="6">Spleen</tissue>
    </source>
</reference>
<gene>
    <name evidence="6" type="primary">MRPS14</name>
</gene>
<dbReference type="OrthoDB" id="413436at2759"/>
<evidence type="ECO:0000313" key="5">
    <source>
        <dbReference type="Proteomes" id="UP000245320"/>
    </source>
</evidence>
<dbReference type="PANTHER" id="PTHR19836:SF19">
    <property type="entry name" value="SMALL RIBOSOMAL SUBUNIT PROTEIN US14M"/>
    <property type="match status" value="1"/>
</dbReference>
<evidence type="ECO:0000256" key="3">
    <source>
        <dbReference type="ARBA" id="ARBA00023274"/>
    </source>
</evidence>
<sequence length="151" mass="18119">MAWWGRKRSRQNRRKEIGDYEYRQAFENALPQRGAEKWVVPSSASGQVRSYYVDWKMLRDVKRRKMAYEYADERLRINSLRKNTILPKDLQEVADEEIAALPRDSCPVRIRNRCVMTSRPRGVKRRWRLSRIVFRHLADHGQLSGVQRAMW</sequence>
<accession>A0A2U3V8G1</accession>
<dbReference type="AlphaFoldDB" id="A0A2U3V8G1"/>
<dbReference type="RefSeq" id="XP_004327457.1">
    <property type="nucleotide sequence ID" value="XM_004327409.3"/>
</dbReference>
<keyword evidence="3" id="KW-0687">Ribonucleoprotein</keyword>
<dbReference type="InterPro" id="IPR001209">
    <property type="entry name" value="Ribosomal_uS14"/>
</dbReference>
<protein>
    <recommendedName>
        <fullName evidence="4">28S ribosomal protein S14, mitochondrial</fullName>
    </recommendedName>
</protein>
<keyword evidence="2 6" id="KW-0689">Ribosomal protein</keyword>